<comment type="caution">
    <text evidence="10">The sequence shown here is derived from an EMBL/GenBank/DDBJ whole genome shotgun (WGS) entry which is preliminary data.</text>
</comment>
<dbReference type="PANTHER" id="PTHR42718">
    <property type="entry name" value="MAJOR FACILITATOR SUPERFAMILY MULTIDRUG TRANSPORTER MFSC"/>
    <property type="match status" value="1"/>
</dbReference>
<dbReference type="InterPro" id="IPR011701">
    <property type="entry name" value="MFS"/>
</dbReference>
<feature type="transmembrane region" description="Helical" evidence="8">
    <location>
        <begin position="115"/>
        <end position="137"/>
    </location>
</feature>
<evidence type="ECO:0000256" key="4">
    <source>
        <dbReference type="ARBA" id="ARBA00022475"/>
    </source>
</evidence>
<dbReference type="RefSeq" id="WP_188517421.1">
    <property type="nucleotide sequence ID" value="NZ_BMES01000001.1"/>
</dbReference>
<keyword evidence="7 8" id="KW-0472">Membrane</keyword>
<evidence type="ECO:0000259" key="9">
    <source>
        <dbReference type="PROSITE" id="PS50850"/>
    </source>
</evidence>
<reference evidence="10" key="2">
    <citation type="submission" date="2020-09" db="EMBL/GenBank/DDBJ databases">
        <authorList>
            <person name="Sun Q."/>
            <person name="Zhou Y."/>
        </authorList>
    </citation>
    <scope>NUCLEOTIDE SEQUENCE</scope>
    <source>
        <strain evidence="10">CGMCC 1.12214</strain>
    </source>
</reference>
<feature type="transmembrane region" description="Helical" evidence="8">
    <location>
        <begin position="21"/>
        <end position="42"/>
    </location>
</feature>
<dbReference type="GO" id="GO:0022857">
    <property type="term" value="F:transmembrane transporter activity"/>
    <property type="evidence" value="ECO:0007669"/>
    <property type="project" value="InterPro"/>
</dbReference>
<sequence length="520" mass="56226">MSAAALSMPAAPAQRSAGAKRVLLTVCVMMATIMQALDTTIANVALPYMQGGLGTTQDQVNWVLTSYIVAAAIMTSPLGWMSARFGRKRLFIVCTAGFTLASMLCGAAQTIEQMVLFRLLQGVFGAALVPLSQSVMLDAYPVEQRGSAMAIWGMGVMLGPIMGPTLGGWLTETYSWRWVFFVNLPFGVVTVLGLSAIMDETPSKKGLSFDWLGFIALSVGIGSLQLMLDRGEQVGWFDSSEIVAELVIALAGFYFFLSHACTSERSFIPLHIFKDRNFAVGVVFMFIVGIILLATMALVTPYIQNVLGYPVLTSGLLLGTRGIGTLVAMMVVGRLLRFVDPRILVFFGLSASTWALYAMISFSPNTSAAHINFVNIIQGLGLGFVFVPLNTVAFATLPAELRTDGTALWTLIRNIGSSIGISIVIAELTSKTTQFRSQLVEHITPFNDALKMPDVKAVMDWTTEGGRAMLDQLVTQQAAVIAYSNDFKLMMFISLSAFPLLLLIKKTAKPQGQAEAHVMD</sequence>
<evidence type="ECO:0000256" key="8">
    <source>
        <dbReference type="SAM" id="Phobius"/>
    </source>
</evidence>
<feature type="transmembrane region" description="Helical" evidence="8">
    <location>
        <begin position="209"/>
        <end position="228"/>
    </location>
</feature>
<feature type="domain" description="Major facilitator superfamily (MFS) profile" evidence="9">
    <location>
        <begin position="24"/>
        <end position="509"/>
    </location>
</feature>
<dbReference type="Pfam" id="PF07690">
    <property type="entry name" value="MFS_1"/>
    <property type="match status" value="1"/>
</dbReference>
<proteinExistence type="inferred from homology"/>
<accession>A0A917I6Z2</accession>
<keyword evidence="11" id="KW-1185">Reference proteome</keyword>
<name>A0A917I6Z2_9HYPH</name>
<dbReference type="Gene3D" id="1.20.1720.10">
    <property type="entry name" value="Multidrug resistance protein D"/>
    <property type="match status" value="1"/>
</dbReference>
<feature type="transmembrane region" description="Helical" evidence="8">
    <location>
        <begin position="90"/>
        <end position="109"/>
    </location>
</feature>
<feature type="transmembrane region" description="Helical" evidence="8">
    <location>
        <begin position="62"/>
        <end position="83"/>
    </location>
</feature>
<dbReference type="Proteomes" id="UP000603912">
    <property type="component" value="Unassembled WGS sequence"/>
</dbReference>
<dbReference type="InterPro" id="IPR004638">
    <property type="entry name" value="EmrB-like"/>
</dbReference>
<feature type="transmembrane region" description="Helical" evidence="8">
    <location>
        <begin position="343"/>
        <end position="364"/>
    </location>
</feature>
<feature type="transmembrane region" description="Helical" evidence="8">
    <location>
        <begin position="176"/>
        <end position="197"/>
    </location>
</feature>
<protein>
    <submittedName>
        <fullName evidence="10">EmrB/QacA family drug resistance transporter</fullName>
    </submittedName>
</protein>
<dbReference type="AlphaFoldDB" id="A0A917I6Z2"/>
<dbReference type="CDD" id="cd17503">
    <property type="entry name" value="MFS_LmrB_MDR_like"/>
    <property type="match status" value="1"/>
</dbReference>
<dbReference type="InterPro" id="IPR020846">
    <property type="entry name" value="MFS_dom"/>
</dbReference>
<dbReference type="SUPFAM" id="SSF103473">
    <property type="entry name" value="MFS general substrate transporter"/>
    <property type="match status" value="1"/>
</dbReference>
<feature type="transmembrane region" description="Helical" evidence="8">
    <location>
        <begin position="376"/>
        <end position="395"/>
    </location>
</feature>
<evidence type="ECO:0000256" key="2">
    <source>
        <dbReference type="ARBA" id="ARBA00008537"/>
    </source>
</evidence>
<evidence type="ECO:0000313" key="10">
    <source>
        <dbReference type="EMBL" id="GGH17783.1"/>
    </source>
</evidence>
<dbReference type="EMBL" id="BMES01000001">
    <property type="protein sequence ID" value="GGH17783.1"/>
    <property type="molecule type" value="Genomic_DNA"/>
</dbReference>
<feature type="transmembrane region" description="Helical" evidence="8">
    <location>
        <begin position="315"/>
        <end position="336"/>
    </location>
</feature>
<gene>
    <name evidence="10" type="ORF">GCM10007036_19500</name>
</gene>
<evidence type="ECO:0000256" key="1">
    <source>
        <dbReference type="ARBA" id="ARBA00004651"/>
    </source>
</evidence>
<organism evidence="10 11">
    <name type="scientific">Alsobacter metallidurans</name>
    <dbReference type="NCBI Taxonomy" id="340221"/>
    <lineage>
        <taxon>Bacteria</taxon>
        <taxon>Pseudomonadati</taxon>
        <taxon>Pseudomonadota</taxon>
        <taxon>Alphaproteobacteria</taxon>
        <taxon>Hyphomicrobiales</taxon>
        <taxon>Alsobacteraceae</taxon>
        <taxon>Alsobacter</taxon>
    </lineage>
</organism>
<comment type="similarity">
    <text evidence="2">Belongs to the major facilitator superfamily. EmrB family.</text>
</comment>
<evidence type="ECO:0000313" key="11">
    <source>
        <dbReference type="Proteomes" id="UP000603912"/>
    </source>
</evidence>
<dbReference type="InterPro" id="IPR036259">
    <property type="entry name" value="MFS_trans_sf"/>
</dbReference>
<dbReference type="PANTHER" id="PTHR42718:SF9">
    <property type="entry name" value="MAJOR FACILITATOR SUPERFAMILY MULTIDRUG TRANSPORTER MFSC"/>
    <property type="match status" value="1"/>
</dbReference>
<dbReference type="PROSITE" id="PS50850">
    <property type="entry name" value="MFS"/>
    <property type="match status" value="1"/>
</dbReference>
<evidence type="ECO:0000256" key="3">
    <source>
        <dbReference type="ARBA" id="ARBA00022448"/>
    </source>
</evidence>
<dbReference type="GO" id="GO:0005886">
    <property type="term" value="C:plasma membrane"/>
    <property type="evidence" value="ECO:0007669"/>
    <property type="project" value="UniProtKB-SubCell"/>
</dbReference>
<keyword evidence="4" id="KW-1003">Cell membrane</keyword>
<reference evidence="10" key="1">
    <citation type="journal article" date="2014" name="Int. J. Syst. Evol. Microbiol.">
        <title>Complete genome sequence of Corynebacterium casei LMG S-19264T (=DSM 44701T), isolated from a smear-ripened cheese.</title>
        <authorList>
            <consortium name="US DOE Joint Genome Institute (JGI-PGF)"/>
            <person name="Walter F."/>
            <person name="Albersmeier A."/>
            <person name="Kalinowski J."/>
            <person name="Ruckert C."/>
        </authorList>
    </citation>
    <scope>NUCLEOTIDE SEQUENCE</scope>
    <source>
        <strain evidence="10">CGMCC 1.12214</strain>
    </source>
</reference>
<keyword evidence="6 8" id="KW-1133">Transmembrane helix</keyword>
<dbReference type="Gene3D" id="1.20.1250.20">
    <property type="entry name" value="MFS general substrate transporter like domains"/>
    <property type="match status" value="1"/>
</dbReference>
<dbReference type="NCBIfam" id="TIGR00711">
    <property type="entry name" value="efflux_EmrB"/>
    <property type="match status" value="1"/>
</dbReference>
<dbReference type="PRINTS" id="PR01036">
    <property type="entry name" value="TCRTETB"/>
</dbReference>
<evidence type="ECO:0000256" key="5">
    <source>
        <dbReference type="ARBA" id="ARBA00022692"/>
    </source>
</evidence>
<evidence type="ECO:0000256" key="6">
    <source>
        <dbReference type="ARBA" id="ARBA00022989"/>
    </source>
</evidence>
<keyword evidence="3" id="KW-0813">Transport</keyword>
<comment type="subcellular location">
    <subcellularLocation>
        <location evidence="1">Cell membrane</location>
        <topology evidence="1">Multi-pass membrane protein</topology>
    </subcellularLocation>
</comment>
<keyword evidence="5 8" id="KW-0812">Transmembrane</keyword>
<evidence type="ECO:0000256" key="7">
    <source>
        <dbReference type="ARBA" id="ARBA00023136"/>
    </source>
</evidence>
<feature type="transmembrane region" description="Helical" evidence="8">
    <location>
        <begin position="234"/>
        <end position="257"/>
    </location>
</feature>
<feature type="transmembrane region" description="Helical" evidence="8">
    <location>
        <begin position="149"/>
        <end position="170"/>
    </location>
</feature>
<feature type="transmembrane region" description="Helical" evidence="8">
    <location>
        <begin position="278"/>
        <end position="303"/>
    </location>
</feature>